<feature type="domain" description="Microcin J25-processing protein McjB C-terminal" evidence="1">
    <location>
        <begin position="77"/>
        <end position="152"/>
    </location>
</feature>
<protein>
    <submittedName>
        <fullName evidence="2">Lasso peptide biosynthesis B2 protein</fullName>
    </submittedName>
</protein>
<accession>A0A939RTZ7</accession>
<evidence type="ECO:0000259" key="1">
    <source>
        <dbReference type="Pfam" id="PF13471"/>
    </source>
</evidence>
<comment type="caution">
    <text evidence="2">The sequence shown here is derived from an EMBL/GenBank/DDBJ whole genome shotgun (WGS) entry which is preliminary data.</text>
</comment>
<organism evidence="2 3">
    <name type="scientific">Actinotalea soli</name>
    <dbReference type="NCBI Taxonomy" id="2819234"/>
    <lineage>
        <taxon>Bacteria</taxon>
        <taxon>Bacillati</taxon>
        <taxon>Actinomycetota</taxon>
        <taxon>Actinomycetes</taxon>
        <taxon>Micrococcales</taxon>
        <taxon>Cellulomonadaceae</taxon>
        <taxon>Actinotalea</taxon>
    </lineage>
</organism>
<evidence type="ECO:0000313" key="3">
    <source>
        <dbReference type="Proteomes" id="UP000664209"/>
    </source>
</evidence>
<gene>
    <name evidence="2" type="ORF">J4G33_09180</name>
</gene>
<evidence type="ECO:0000313" key="2">
    <source>
        <dbReference type="EMBL" id="MBO1751974.1"/>
    </source>
</evidence>
<reference evidence="2" key="1">
    <citation type="submission" date="2021-03" db="EMBL/GenBank/DDBJ databases">
        <title>Actinotalea soli sp. nov., isolated from soil.</title>
        <authorList>
            <person name="Ping W."/>
            <person name="Zhang J."/>
        </authorList>
    </citation>
    <scope>NUCLEOTIDE SEQUENCE</scope>
    <source>
        <strain evidence="2">BY-33</strain>
    </source>
</reference>
<dbReference type="Proteomes" id="UP000664209">
    <property type="component" value="Unassembled WGS sequence"/>
</dbReference>
<dbReference type="InterPro" id="IPR053521">
    <property type="entry name" value="McjB-like"/>
</dbReference>
<dbReference type="EMBL" id="JAGEMK010000004">
    <property type="protein sequence ID" value="MBO1751974.1"/>
    <property type="molecule type" value="Genomic_DNA"/>
</dbReference>
<dbReference type="RefSeq" id="WP_208055669.1">
    <property type="nucleotide sequence ID" value="NZ_JAGEMK010000004.1"/>
</dbReference>
<sequence length="161" mass="16982">MSTLRTVVGLGPRRWAVLLHAALAATAAELAIRTLRLPTASRLAGAALRLDAEAPTSVVPGLDGAVPEDTDGWDLLSPRDAERCDLALRVLDRGPFNGTCLRQSLLLAHLLRHRDPVLRVGVAKIDGAVQAHAWIEVDGASLDPTRSEFHVLASPVPGGAA</sequence>
<dbReference type="NCBIfam" id="NF033537">
    <property type="entry name" value="lasso_biosyn_B2"/>
    <property type="match status" value="1"/>
</dbReference>
<dbReference type="AlphaFoldDB" id="A0A939RTZ7"/>
<dbReference type="InterPro" id="IPR032708">
    <property type="entry name" value="McjB_C"/>
</dbReference>
<proteinExistence type="predicted"/>
<name>A0A939RTZ7_9CELL</name>
<dbReference type="Pfam" id="PF13471">
    <property type="entry name" value="Transglut_core3"/>
    <property type="match status" value="1"/>
</dbReference>
<keyword evidence="3" id="KW-1185">Reference proteome</keyword>